<protein>
    <submittedName>
        <fullName evidence="1">Uncharacterized protein</fullName>
    </submittedName>
</protein>
<dbReference type="RefSeq" id="WP_065255815.1">
    <property type="nucleotide sequence ID" value="NZ_LZDR01000049.1"/>
</dbReference>
<accession>A0A1B8Q4L6</accession>
<dbReference type="AlphaFoldDB" id="A0A1B8Q4L6"/>
<name>A0A1B8Q4L6_MORLA</name>
<evidence type="ECO:0000313" key="2">
    <source>
        <dbReference type="Proteomes" id="UP000092607"/>
    </source>
</evidence>
<comment type="caution">
    <text evidence="1">The sequence shown here is derived from an EMBL/GenBank/DDBJ whole genome shotgun (WGS) entry which is preliminary data.</text>
</comment>
<organism evidence="1 2">
    <name type="scientific">Moraxella lacunata</name>
    <dbReference type="NCBI Taxonomy" id="477"/>
    <lineage>
        <taxon>Bacteria</taxon>
        <taxon>Pseudomonadati</taxon>
        <taxon>Pseudomonadota</taxon>
        <taxon>Gammaproteobacteria</taxon>
        <taxon>Moraxellales</taxon>
        <taxon>Moraxellaceae</taxon>
        <taxon>Moraxella</taxon>
    </lineage>
</organism>
<proteinExistence type="predicted"/>
<dbReference type="EMBL" id="LZMS01000041">
    <property type="protein sequence ID" value="OBX64557.1"/>
    <property type="molecule type" value="Genomic_DNA"/>
</dbReference>
<sequence length="86" mass="10294">MKRIIITPFVKNTQKMGVFMKLFNQNTHFDKINRFKWAFTHAKIHPTPQNLTANNPRLGHDEFFKNYHFFLLLSLKKSTPSLFRIT</sequence>
<gene>
    <name evidence="1" type="ORF">A9309_04550</name>
</gene>
<evidence type="ECO:0000313" key="1">
    <source>
        <dbReference type="EMBL" id="OBX64557.1"/>
    </source>
</evidence>
<dbReference type="Proteomes" id="UP000092607">
    <property type="component" value="Unassembled WGS sequence"/>
</dbReference>
<reference evidence="1 2" key="1">
    <citation type="submission" date="2016-06" db="EMBL/GenBank/DDBJ databases">
        <title>Draft genome of Moraxella lacunata CCUG 57757A.</title>
        <authorList>
            <person name="Salva-Serra F."/>
            <person name="Engstrom-Jakobsson H."/>
            <person name="Thorell K."/>
            <person name="Gonzales-Siles L."/>
            <person name="Karlsson R."/>
            <person name="Boulund F."/>
            <person name="Engstrand L."/>
            <person name="Kristiansson E."/>
            <person name="Moore E."/>
        </authorList>
    </citation>
    <scope>NUCLEOTIDE SEQUENCE [LARGE SCALE GENOMIC DNA]</scope>
    <source>
        <strain evidence="1 2">CCUG 57757A</strain>
    </source>
</reference>